<comment type="caution">
    <text evidence="6">The sequence shown here is derived from an EMBL/GenBank/DDBJ whole genome shotgun (WGS) entry which is preliminary data.</text>
</comment>
<accession>Q1JWS1</accession>
<feature type="modified residue" description="4-aspartylphosphate" evidence="1">
    <location>
        <position position="79"/>
    </location>
</feature>
<feature type="domain" description="GGDEF" evidence="5">
    <location>
        <begin position="333"/>
        <end position="466"/>
    </location>
</feature>
<dbReference type="SMART" id="SM00052">
    <property type="entry name" value="EAL"/>
    <property type="match status" value="1"/>
</dbReference>
<gene>
    <name evidence="6" type="ORF">Dace_0688</name>
</gene>
<dbReference type="SUPFAM" id="SSF141868">
    <property type="entry name" value="EAL domain-like"/>
    <property type="match status" value="1"/>
</dbReference>
<dbReference type="InterPro" id="IPR043128">
    <property type="entry name" value="Rev_trsase/Diguanyl_cyclase"/>
</dbReference>
<dbReference type="CDD" id="cd01949">
    <property type="entry name" value="GGDEF"/>
    <property type="match status" value="1"/>
</dbReference>
<dbReference type="Gene3D" id="3.40.50.2300">
    <property type="match status" value="1"/>
</dbReference>
<evidence type="ECO:0000259" key="2">
    <source>
        <dbReference type="PROSITE" id="PS50110"/>
    </source>
</evidence>
<dbReference type="RefSeq" id="WP_006002262.1">
    <property type="nucleotide sequence ID" value="NZ_AAEW02000019.1"/>
</dbReference>
<dbReference type="NCBIfam" id="TIGR00229">
    <property type="entry name" value="sensory_box"/>
    <property type="match status" value="1"/>
</dbReference>
<dbReference type="Gene3D" id="3.30.70.270">
    <property type="match status" value="1"/>
</dbReference>
<keyword evidence="7" id="KW-1185">Reference proteome</keyword>
<dbReference type="PROSITE" id="PS50110">
    <property type="entry name" value="RESPONSE_REGULATORY"/>
    <property type="match status" value="1"/>
</dbReference>
<dbReference type="InterPro" id="IPR035965">
    <property type="entry name" value="PAS-like_dom_sf"/>
</dbReference>
<dbReference type="PROSITE" id="PS50112">
    <property type="entry name" value="PAS"/>
    <property type="match status" value="1"/>
</dbReference>
<evidence type="ECO:0000259" key="5">
    <source>
        <dbReference type="PROSITE" id="PS50887"/>
    </source>
</evidence>
<dbReference type="Pfam" id="PF00072">
    <property type="entry name" value="Response_reg"/>
    <property type="match status" value="1"/>
</dbReference>
<feature type="domain" description="Response regulatory" evidence="2">
    <location>
        <begin position="30"/>
        <end position="144"/>
    </location>
</feature>
<dbReference type="InterPro" id="IPR001633">
    <property type="entry name" value="EAL_dom"/>
</dbReference>
<dbReference type="PROSITE" id="PS50883">
    <property type="entry name" value="EAL"/>
    <property type="match status" value="1"/>
</dbReference>
<dbReference type="OrthoDB" id="9777298at2"/>
<dbReference type="InterPro" id="IPR001789">
    <property type="entry name" value="Sig_transdc_resp-reg_receiver"/>
</dbReference>
<dbReference type="InterPro" id="IPR000160">
    <property type="entry name" value="GGDEF_dom"/>
</dbReference>
<dbReference type="SMART" id="SM00448">
    <property type="entry name" value="REC"/>
    <property type="match status" value="1"/>
</dbReference>
<evidence type="ECO:0000313" key="6">
    <source>
        <dbReference type="EMBL" id="EAT14723.1"/>
    </source>
</evidence>
<dbReference type="CDD" id="cd00156">
    <property type="entry name" value="REC"/>
    <property type="match status" value="1"/>
</dbReference>
<dbReference type="Gene3D" id="3.20.20.450">
    <property type="entry name" value="EAL domain"/>
    <property type="match status" value="1"/>
</dbReference>
<dbReference type="InterPro" id="IPR011006">
    <property type="entry name" value="CheY-like_superfamily"/>
</dbReference>
<evidence type="ECO:0000256" key="1">
    <source>
        <dbReference type="PROSITE-ProRule" id="PRU00169"/>
    </source>
</evidence>
<dbReference type="PANTHER" id="PTHR44757:SF2">
    <property type="entry name" value="BIOFILM ARCHITECTURE MAINTENANCE PROTEIN MBAA"/>
    <property type="match status" value="1"/>
</dbReference>
<dbReference type="InterPro" id="IPR029787">
    <property type="entry name" value="Nucleotide_cyclase"/>
</dbReference>
<evidence type="ECO:0000259" key="3">
    <source>
        <dbReference type="PROSITE" id="PS50112"/>
    </source>
</evidence>
<dbReference type="SMART" id="SM00267">
    <property type="entry name" value="GGDEF"/>
    <property type="match status" value="1"/>
</dbReference>
<dbReference type="SUPFAM" id="SSF55073">
    <property type="entry name" value="Nucleotide cyclase"/>
    <property type="match status" value="1"/>
</dbReference>
<reference evidence="6" key="2">
    <citation type="submission" date="2006-05" db="EMBL/GenBank/DDBJ databases">
        <title>Sequencing of the draft genome and assembly of Desulfuromonas acetoxidans DSM 684.</title>
        <authorList>
            <consortium name="US DOE Joint Genome Institute (JGI-PGF)"/>
            <person name="Copeland A."/>
            <person name="Lucas S."/>
            <person name="Lapidus A."/>
            <person name="Barry K."/>
            <person name="Detter J.C."/>
            <person name="Glavina del Rio T."/>
            <person name="Hammon N."/>
            <person name="Israni S."/>
            <person name="Dalin E."/>
            <person name="Tice H."/>
            <person name="Bruce D."/>
            <person name="Pitluck S."/>
            <person name="Richardson P."/>
        </authorList>
    </citation>
    <scope>NUCLEOTIDE SEQUENCE [LARGE SCALE GENOMIC DNA]</scope>
    <source>
        <strain evidence="6">DSM 684</strain>
    </source>
</reference>
<dbReference type="PROSITE" id="PS50887">
    <property type="entry name" value="GGDEF"/>
    <property type="match status" value="1"/>
</dbReference>
<dbReference type="NCBIfam" id="TIGR00254">
    <property type="entry name" value="GGDEF"/>
    <property type="match status" value="1"/>
</dbReference>
<proteinExistence type="predicted"/>
<dbReference type="PANTHER" id="PTHR44757">
    <property type="entry name" value="DIGUANYLATE CYCLASE DGCP"/>
    <property type="match status" value="1"/>
</dbReference>
<organism evidence="6 7">
    <name type="scientific">Desulfuromonas acetoxidans (strain DSM 684 / 11070)</name>
    <dbReference type="NCBI Taxonomy" id="281689"/>
    <lineage>
        <taxon>Bacteria</taxon>
        <taxon>Pseudomonadati</taxon>
        <taxon>Thermodesulfobacteriota</taxon>
        <taxon>Desulfuromonadia</taxon>
        <taxon>Desulfuromonadales</taxon>
        <taxon>Desulfuromonadaceae</taxon>
        <taxon>Desulfuromonas</taxon>
    </lineage>
</organism>
<dbReference type="Gene3D" id="3.30.450.20">
    <property type="entry name" value="PAS domain"/>
    <property type="match status" value="1"/>
</dbReference>
<name>Q1JWS1_DESA6</name>
<dbReference type="InterPro" id="IPR052155">
    <property type="entry name" value="Biofilm_reg_signaling"/>
</dbReference>
<feature type="domain" description="PAS" evidence="3">
    <location>
        <begin position="163"/>
        <end position="233"/>
    </location>
</feature>
<dbReference type="CDD" id="cd00130">
    <property type="entry name" value="PAS"/>
    <property type="match status" value="1"/>
</dbReference>
<reference evidence="6" key="1">
    <citation type="submission" date="2006-05" db="EMBL/GenBank/DDBJ databases">
        <title>Annotation of the draft genome assembly of Desulfuromonas acetoxidans DSM 684.</title>
        <authorList>
            <consortium name="US DOE Joint Genome Institute (JGI-ORNL)"/>
            <person name="Larimer F."/>
            <person name="Land M."/>
            <person name="Hauser L."/>
        </authorList>
    </citation>
    <scope>NUCLEOTIDE SEQUENCE [LARGE SCALE GENOMIC DNA]</scope>
    <source>
        <strain evidence="6">DSM 684</strain>
    </source>
</reference>
<dbReference type="InterPro" id="IPR035919">
    <property type="entry name" value="EAL_sf"/>
</dbReference>
<dbReference type="AlphaFoldDB" id="Q1JWS1"/>
<sequence length="745" mass="84412">MPNFSLPDQSVLFPEVFSPSSSLHNAMPISILVIDDEQRARQSVCDLLKPLGHRLVQAESVSEAVKWLEMDNFSLALVDLNLPDGTGHDIMRYIQDHQITTRLIVVSGESSFDHATQSLRNGACDFLRKPYLPTTLLESVSTEIAKVQTQHRYHQIQDELKGSEALHRFIVNNSPDIIYMLDQEGRFSFVNKRVQLLLGYSDKNLIGQHYSSIVYGDDIEKAQFVFNERRTGDRASHAVELRLLNRHNKEIRFVEARSLSVELTSMGVYRSGSGEHEEFIGTYGVIRDITERKRSEALQHYHQYHDHLTDLPNRTLFHDRLHMALAQARRNSHNLAVLFLDIDRFRMINDSLGHLAGDKILQRITQRLSTNLREEDTLARIGSDEFLLLLPNIKTSQDAITIAEKINQSCSVPMSYQEQDLRLTFSIGIATFPEDGTTREELIRCAELAKCQVKQNGRHGCLLYQPQYQHQQVSALEMETAIRQGLQQDQFELYYQPQVDPVAQRVVGLEALIRWNHPQQGLLNPSLFIPVAEQSSLICELGQWAVDRACRDARLLEERSLTGLKIAVNVSIQQFERPSFAKNVLESVSLHGLESNHLEIEITESNIMKNMDRGANLLTSLAEHGIGVAIDDFGTGYSSLSYLQTLPVSKVKIDRSFICNLSGEKNGLPIVIAVLNLAAALNIHCVAEGVENEQQKQILQDAGCRLIQGFYYSSPLSFAQLIPYLKQSKNGRLIHQEQMREVTQP</sequence>
<dbReference type="Proteomes" id="UP000005695">
    <property type="component" value="Unassembled WGS sequence"/>
</dbReference>
<dbReference type="InterPro" id="IPR000014">
    <property type="entry name" value="PAS"/>
</dbReference>
<feature type="domain" description="EAL" evidence="4">
    <location>
        <begin position="475"/>
        <end position="729"/>
    </location>
</feature>
<dbReference type="Pfam" id="PF00563">
    <property type="entry name" value="EAL"/>
    <property type="match status" value="1"/>
</dbReference>
<keyword evidence="1" id="KW-0597">Phosphoprotein</keyword>
<dbReference type="InterPro" id="IPR013767">
    <property type="entry name" value="PAS_fold"/>
</dbReference>
<evidence type="ECO:0000313" key="7">
    <source>
        <dbReference type="Proteomes" id="UP000005695"/>
    </source>
</evidence>
<dbReference type="GO" id="GO:0000160">
    <property type="term" value="P:phosphorelay signal transduction system"/>
    <property type="evidence" value="ECO:0007669"/>
    <property type="project" value="InterPro"/>
</dbReference>
<protein>
    <submittedName>
        <fullName evidence="6">Response regulator receiver modulated diguanylate cyclase/phosphodiesterase with PAS/PAC sensor(S)</fullName>
    </submittedName>
</protein>
<dbReference type="GO" id="GO:0006355">
    <property type="term" value="P:regulation of DNA-templated transcription"/>
    <property type="evidence" value="ECO:0007669"/>
    <property type="project" value="InterPro"/>
</dbReference>
<dbReference type="Pfam" id="PF00990">
    <property type="entry name" value="GGDEF"/>
    <property type="match status" value="1"/>
</dbReference>
<dbReference type="SUPFAM" id="SSF52172">
    <property type="entry name" value="CheY-like"/>
    <property type="match status" value="1"/>
</dbReference>
<dbReference type="CDD" id="cd01948">
    <property type="entry name" value="EAL"/>
    <property type="match status" value="1"/>
</dbReference>
<dbReference type="EMBL" id="AAEW02000019">
    <property type="protein sequence ID" value="EAT14723.1"/>
    <property type="molecule type" value="Genomic_DNA"/>
</dbReference>
<dbReference type="Pfam" id="PF00989">
    <property type="entry name" value="PAS"/>
    <property type="match status" value="1"/>
</dbReference>
<dbReference type="SUPFAM" id="SSF55785">
    <property type="entry name" value="PYP-like sensor domain (PAS domain)"/>
    <property type="match status" value="1"/>
</dbReference>
<evidence type="ECO:0000259" key="4">
    <source>
        <dbReference type="PROSITE" id="PS50883"/>
    </source>
</evidence>
<dbReference type="SMART" id="SM00091">
    <property type="entry name" value="PAS"/>
    <property type="match status" value="1"/>
</dbReference>